<sequence>MPRHHYPGWFTQSWPESRFNAMRHAGDPLADSTVEVLFKRGDREMVNQVLRHLHQPGEWPSDTPIELQAYLAASQTLPSWADTATLDRAYRFIDTHGVRYNIVLLFLSLPILYAWKIGGAQTLAMTGQLSEHFLRRVSETLRFVRDVIAEDGLGPQGRGIRTTQKVRLMHATIRHFAQSARCPGDKDYWNPQWGVPISQEALTATMLAFSTIAAGGLRKLNVPVTRQEESDLLHLWKVIGHVLGIVDANMPANVEEAHLLWNRFDDRNFGASQAGRLLTAAHLEFISKLAHGDALLHEALRGTDAALMRYLMGYRIAVTMLDVPRPGIWGLMITFTRLLFGLTERLVDTSEPLQQWLDHNAEKLWAALQAFWNSQAAPRPFAVPSEQQAEQGLQEMCALNARDSHTAH</sequence>
<name>A0ABT7DV76_9NEIS</name>
<dbReference type="PANTHER" id="PTHR37539">
    <property type="entry name" value="SECRETED PROTEIN-RELATED"/>
    <property type="match status" value="1"/>
</dbReference>
<dbReference type="InterPro" id="IPR037473">
    <property type="entry name" value="Lcp-like"/>
</dbReference>
<dbReference type="Pfam" id="PF09995">
    <property type="entry name" value="MPAB_Lcp_cat"/>
    <property type="match status" value="1"/>
</dbReference>
<evidence type="ECO:0000259" key="1">
    <source>
        <dbReference type="Pfam" id="PF09995"/>
    </source>
</evidence>
<evidence type="ECO:0000313" key="3">
    <source>
        <dbReference type="Proteomes" id="UP001172778"/>
    </source>
</evidence>
<dbReference type="EC" id="1.-.-.-" evidence="2"/>
<dbReference type="InterPro" id="IPR018713">
    <property type="entry name" value="MPAB/Lcp_cat_dom"/>
</dbReference>
<reference evidence="2" key="1">
    <citation type="submission" date="2023-03" db="EMBL/GenBank/DDBJ databases">
        <title>Chitinimonas shenzhenensis gen. nov., sp. nov., a novel member of family Burkholderiaceae isolated from activated sludge collected in Shen Zhen, China.</title>
        <authorList>
            <person name="Wang X."/>
        </authorList>
    </citation>
    <scope>NUCLEOTIDE SEQUENCE</scope>
    <source>
        <strain evidence="2">DQS-5</strain>
    </source>
</reference>
<dbReference type="RefSeq" id="WP_284099328.1">
    <property type="nucleotide sequence ID" value="NZ_JARRAF010000003.1"/>
</dbReference>
<protein>
    <submittedName>
        <fullName evidence="2">Oxygenase MpaB family protein</fullName>
        <ecNumber evidence="2">1.-.-.-</ecNumber>
    </submittedName>
</protein>
<gene>
    <name evidence="2" type="ORF">PZA18_03115</name>
</gene>
<dbReference type="PANTHER" id="PTHR37539:SF1">
    <property type="entry name" value="ER-BOUND OXYGENASE MPAB_MPAB'_RUBBER OXYGENASE CATALYTIC DOMAIN-CONTAINING PROTEIN"/>
    <property type="match status" value="1"/>
</dbReference>
<accession>A0ABT7DV76</accession>
<comment type="caution">
    <text evidence="2">The sequence shown here is derived from an EMBL/GenBank/DDBJ whole genome shotgun (WGS) entry which is preliminary data.</text>
</comment>
<dbReference type="EMBL" id="JARRAF010000003">
    <property type="protein sequence ID" value="MDK2123040.1"/>
    <property type="molecule type" value="Genomic_DNA"/>
</dbReference>
<keyword evidence="2" id="KW-0560">Oxidoreductase</keyword>
<dbReference type="Proteomes" id="UP001172778">
    <property type="component" value="Unassembled WGS sequence"/>
</dbReference>
<organism evidence="2 3">
    <name type="scientific">Parachitinimonas caeni</name>
    <dbReference type="NCBI Taxonomy" id="3031301"/>
    <lineage>
        <taxon>Bacteria</taxon>
        <taxon>Pseudomonadati</taxon>
        <taxon>Pseudomonadota</taxon>
        <taxon>Betaproteobacteria</taxon>
        <taxon>Neisseriales</taxon>
        <taxon>Chitinibacteraceae</taxon>
        <taxon>Parachitinimonas</taxon>
    </lineage>
</organism>
<feature type="domain" description="ER-bound oxygenase mpaB/mpaB'/Rubber oxygenase catalytic" evidence="1">
    <location>
        <begin position="120"/>
        <end position="302"/>
    </location>
</feature>
<keyword evidence="3" id="KW-1185">Reference proteome</keyword>
<dbReference type="GO" id="GO:0016491">
    <property type="term" value="F:oxidoreductase activity"/>
    <property type="evidence" value="ECO:0007669"/>
    <property type="project" value="UniProtKB-KW"/>
</dbReference>
<evidence type="ECO:0000313" key="2">
    <source>
        <dbReference type="EMBL" id="MDK2123040.1"/>
    </source>
</evidence>
<proteinExistence type="predicted"/>